<dbReference type="Pfam" id="PF07715">
    <property type="entry name" value="Plug"/>
    <property type="match status" value="1"/>
</dbReference>
<evidence type="ECO:0000256" key="13">
    <source>
        <dbReference type="ARBA" id="ARBA00023237"/>
    </source>
</evidence>
<dbReference type="InterPro" id="IPR037066">
    <property type="entry name" value="Plug_dom_sf"/>
</dbReference>
<keyword evidence="6 14" id="KW-0812">Transmembrane</keyword>
<evidence type="ECO:0000256" key="10">
    <source>
        <dbReference type="ARBA" id="ARBA00023077"/>
    </source>
</evidence>
<feature type="chain" id="PRO_5044569793" evidence="17">
    <location>
        <begin position="23"/>
        <end position="740"/>
    </location>
</feature>
<proteinExistence type="inferred from homology"/>
<dbReference type="EMBL" id="JAOECG010000026">
    <property type="protein sequence ID" value="MDG9788229.1"/>
    <property type="molecule type" value="Genomic_DNA"/>
</dbReference>
<evidence type="ECO:0000256" key="4">
    <source>
        <dbReference type="ARBA" id="ARBA00022452"/>
    </source>
</evidence>
<dbReference type="Gene3D" id="2.40.170.20">
    <property type="entry name" value="TonB-dependent receptor, beta-barrel domain"/>
    <property type="match status" value="1"/>
</dbReference>
<evidence type="ECO:0000256" key="6">
    <source>
        <dbReference type="ARBA" id="ARBA00022692"/>
    </source>
</evidence>
<evidence type="ECO:0000256" key="11">
    <source>
        <dbReference type="ARBA" id="ARBA00023136"/>
    </source>
</evidence>
<evidence type="ECO:0000256" key="3">
    <source>
        <dbReference type="ARBA" id="ARBA00022448"/>
    </source>
</evidence>
<keyword evidence="10 16" id="KW-0798">TonB box</keyword>
<evidence type="ECO:0000256" key="7">
    <source>
        <dbReference type="ARBA" id="ARBA00022729"/>
    </source>
</evidence>
<dbReference type="InterPro" id="IPR010917">
    <property type="entry name" value="TonB_rcpt_CS"/>
</dbReference>
<evidence type="ECO:0000256" key="5">
    <source>
        <dbReference type="ARBA" id="ARBA00022496"/>
    </source>
</evidence>
<evidence type="ECO:0000256" key="9">
    <source>
        <dbReference type="ARBA" id="ARBA00023065"/>
    </source>
</evidence>
<evidence type="ECO:0000313" key="21">
    <source>
        <dbReference type="EMBL" id="MDH0657423.1"/>
    </source>
</evidence>
<keyword evidence="7 17" id="KW-0732">Signal</keyword>
<evidence type="ECO:0000313" key="20">
    <source>
        <dbReference type="EMBL" id="MDG9788229.1"/>
    </source>
</evidence>
<feature type="domain" description="TonB-dependent receptor plug" evidence="19">
    <location>
        <begin position="82"/>
        <end position="180"/>
    </location>
</feature>
<evidence type="ECO:0000256" key="8">
    <source>
        <dbReference type="ARBA" id="ARBA00023004"/>
    </source>
</evidence>
<dbReference type="GO" id="GO:0038023">
    <property type="term" value="F:signaling receptor activity"/>
    <property type="evidence" value="ECO:0007669"/>
    <property type="project" value="InterPro"/>
</dbReference>
<keyword evidence="8" id="KW-0408">Iron</keyword>
<keyword evidence="11 14" id="KW-0472">Membrane</keyword>
<evidence type="ECO:0000256" key="17">
    <source>
        <dbReference type="SAM" id="SignalP"/>
    </source>
</evidence>
<comment type="similarity">
    <text evidence="2 14 16">Belongs to the TonB-dependent receptor family.</text>
</comment>
<dbReference type="EMBL" id="CP121776">
    <property type="protein sequence ID" value="WMG17541.1"/>
    <property type="molecule type" value="Genomic_DNA"/>
</dbReference>
<dbReference type="InterPro" id="IPR036942">
    <property type="entry name" value="Beta-barrel_TonB_sf"/>
</dbReference>
<dbReference type="GO" id="GO:0015344">
    <property type="term" value="F:siderophore uptake transmembrane transporter activity"/>
    <property type="evidence" value="ECO:0007669"/>
    <property type="project" value="TreeGrafter"/>
</dbReference>
<feature type="signal peptide" evidence="17">
    <location>
        <begin position="1"/>
        <end position="22"/>
    </location>
</feature>
<dbReference type="InterPro" id="IPR000531">
    <property type="entry name" value="Beta-barrel_TonB"/>
</dbReference>
<feature type="domain" description="TonB-dependent receptor-like beta-barrel" evidence="18">
    <location>
        <begin position="265"/>
        <end position="698"/>
    </location>
</feature>
<organism evidence="21 23">
    <name type="scientific">Acinetobacter johnsonii</name>
    <dbReference type="NCBI Taxonomy" id="40214"/>
    <lineage>
        <taxon>Bacteria</taxon>
        <taxon>Pseudomonadati</taxon>
        <taxon>Pseudomonadota</taxon>
        <taxon>Gammaproteobacteria</taxon>
        <taxon>Moraxellales</taxon>
        <taxon>Moraxellaceae</taxon>
        <taxon>Acinetobacter</taxon>
    </lineage>
</organism>
<evidence type="ECO:0000259" key="19">
    <source>
        <dbReference type="Pfam" id="PF07715"/>
    </source>
</evidence>
<keyword evidence="24" id="KW-1185">Reference proteome</keyword>
<dbReference type="InterPro" id="IPR012910">
    <property type="entry name" value="Plug_dom"/>
</dbReference>
<evidence type="ECO:0000313" key="24">
    <source>
        <dbReference type="Proteomes" id="UP001244586"/>
    </source>
</evidence>
<gene>
    <name evidence="21" type="ORF">N5D11_15125</name>
    <name evidence="20" type="ORF">N7566_14830</name>
    <name evidence="22" type="ORF">QBJ73_14325</name>
</gene>
<keyword evidence="4 14" id="KW-1134">Transmembrane beta strand</keyword>
<dbReference type="Proteomes" id="UP001161099">
    <property type="component" value="Unassembled WGS sequence"/>
</dbReference>
<keyword evidence="5" id="KW-0410">Iron transport</keyword>
<evidence type="ECO:0000256" key="1">
    <source>
        <dbReference type="ARBA" id="ARBA00004571"/>
    </source>
</evidence>
<reference evidence="21" key="1">
    <citation type="submission" date="2022-09" db="EMBL/GenBank/DDBJ databases">
        <title>Intensive care unit water sources are persistently colonized with multi-drug resistant bacteria and are the site of extensive horizontal gene transfer of antibiotic resistance genes.</title>
        <authorList>
            <person name="Diorio-Toth L."/>
        </authorList>
    </citation>
    <scope>NUCLEOTIDE SEQUENCE</scope>
    <source>
        <strain evidence="21">GD03851</strain>
        <strain evidence="20">GD04065</strain>
    </source>
</reference>
<dbReference type="CDD" id="cd01347">
    <property type="entry name" value="ligand_gated_channel"/>
    <property type="match status" value="1"/>
</dbReference>
<dbReference type="Proteomes" id="UP001157887">
    <property type="component" value="Unassembled WGS sequence"/>
</dbReference>
<name>A0A239RV61_ACIJO</name>
<evidence type="ECO:0000313" key="22">
    <source>
        <dbReference type="EMBL" id="WMG17541.1"/>
    </source>
</evidence>
<protein>
    <submittedName>
        <fullName evidence="21">TonB-dependent siderophore receptor</fullName>
    </submittedName>
</protein>
<dbReference type="Gene3D" id="2.170.130.10">
    <property type="entry name" value="TonB-dependent receptor, plug domain"/>
    <property type="match status" value="1"/>
</dbReference>
<evidence type="ECO:0000256" key="14">
    <source>
        <dbReference type="PROSITE-ProRule" id="PRU01360"/>
    </source>
</evidence>
<dbReference type="NCBIfam" id="TIGR01783">
    <property type="entry name" value="TonB-siderophor"/>
    <property type="match status" value="1"/>
</dbReference>
<dbReference type="PANTHER" id="PTHR32552">
    <property type="entry name" value="FERRICHROME IRON RECEPTOR-RELATED"/>
    <property type="match status" value="1"/>
</dbReference>
<keyword evidence="9" id="KW-0406">Ion transport</keyword>
<dbReference type="SUPFAM" id="SSF56935">
    <property type="entry name" value="Porins"/>
    <property type="match status" value="1"/>
</dbReference>
<keyword evidence="12 21" id="KW-0675">Receptor</keyword>
<evidence type="ECO:0000256" key="16">
    <source>
        <dbReference type="RuleBase" id="RU003357"/>
    </source>
</evidence>
<evidence type="ECO:0000256" key="2">
    <source>
        <dbReference type="ARBA" id="ARBA00009810"/>
    </source>
</evidence>
<feature type="short sequence motif" description="TonB C-terminal box" evidence="15">
    <location>
        <begin position="723"/>
        <end position="740"/>
    </location>
</feature>
<dbReference type="InterPro" id="IPR010105">
    <property type="entry name" value="TonB_sidphr_rcpt"/>
</dbReference>
<dbReference type="PANTHER" id="PTHR32552:SF82">
    <property type="entry name" value="FCUA PROTEIN"/>
    <property type="match status" value="1"/>
</dbReference>
<evidence type="ECO:0000313" key="23">
    <source>
        <dbReference type="Proteomes" id="UP001161099"/>
    </source>
</evidence>
<dbReference type="Pfam" id="PF00593">
    <property type="entry name" value="TonB_dep_Rec_b-barrel"/>
    <property type="match status" value="1"/>
</dbReference>
<dbReference type="InterPro" id="IPR039426">
    <property type="entry name" value="TonB-dep_rcpt-like"/>
</dbReference>
<dbReference type="PROSITE" id="PS52016">
    <property type="entry name" value="TONB_DEPENDENT_REC_3"/>
    <property type="match status" value="1"/>
</dbReference>
<evidence type="ECO:0000256" key="15">
    <source>
        <dbReference type="PROSITE-ProRule" id="PRU10144"/>
    </source>
</evidence>
<keyword evidence="13 14" id="KW-0998">Cell outer membrane</keyword>
<evidence type="ECO:0000259" key="18">
    <source>
        <dbReference type="Pfam" id="PF00593"/>
    </source>
</evidence>
<dbReference type="Proteomes" id="UP001244586">
    <property type="component" value="Chromosome"/>
</dbReference>
<dbReference type="EMBL" id="JAOCDR010000056">
    <property type="protein sequence ID" value="MDH0657423.1"/>
    <property type="molecule type" value="Genomic_DNA"/>
</dbReference>
<dbReference type="GO" id="GO:0009279">
    <property type="term" value="C:cell outer membrane"/>
    <property type="evidence" value="ECO:0007669"/>
    <property type="project" value="UniProtKB-SubCell"/>
</dbReference>
<keyword evidence="3 14" id="KW-0813">Transport</keyword>
<dbReference type="GO" id="GO:0015891">
    <property type="term" value="P:siderophore transport"/>
    <property type="evidence" value="ECO:0007669"/>
    <property type="project" value="InterPro"/>
</dbReference>
<dbReference type="AlphaFoldDB" id="A0A239RV61"/>
<accession>A0A239RV61</accession>
<comment type="subcellular location">
    <subcellularLocation>
        <location evidence="1 14">Cell outer membrane</location>
        <topology evidence="1 14">Multi-pass membrane protein</topology>
    </subcellularLocation>
</comment>
<reference evidence="22 24" key="2">
    <citation type="submission" date="2023-04" db="EMBL/GenBank/DDBJ databases">
        <title>Acinetobacter johnsonii isolate AYTCM encoding NDM-1, OXA-58 and PER-1.</title>
        <authorList>
            <person name="Tian C."/>
            <person name="Wang S."/>
            <person name="Fan X."/>
            <person name="Xia D."/>
        </authorList>
    </citation>
    <scope>NUCLEOTIDE SEQUENCE [LARGE SCALE GENOMIC DNA]</scope>
    <source>
        <strain evidence="22 24">AYTCM</strain>
    </source>
</reference>
<dbReference type="PROSITE" id="PS01156">
    <property type="entry name" value="TONB_DEPENDENT_REC_2"/>
    <property type="match status" value="1"/>
</dbReference>
<evidence type="ECO:0000256" key="12">
    <source>
        <dbReference type="ARBA" id="ARBA00023170"/>
    </source>
</evidence>
<dbReference type="RefSeq" id="WP_010326575.1">
    <property type="nucleotide sequence ID" value="NZ_CANMLB010000016.1"/>
</dbReference>
<sequence length="740" mass="80448">MVKLKPLVLMMACVSGYSISYAAEAPVVVESDSSSQASNLTALETIRIVASADASANGLMEAFAGGQVASGGRVGIFGNQKNLDTPFNLTSYTNQYIQERQAKSVGDVLKADPSVRVGRGYGNFQENYYIRGFNLGSDDTAYNGLYSILPRQYIPTELFERVEVLKGASSFLNGAMPSNGGIGGAINLLPKRAGNEPLNRVTVGTDFNGGYISNDISRRFGKDQQFGVRVNTAYHDGNTSVDDEKKSLGLAAIGLDYSGEGLRLSGDMGYSNNRLNATRPNVTLGAGLTLVPKAIDSSSNYAQKWSYSNEENVFGSYRAEYDFNDALTAYAAYGFRHGEEQNSLASYTLRNASTGASTLYRFDNARVDMVNTGEVGVRGKFDTGSIKHNLVVSGSAFQLNTRNAYFMDSGNPLNSNIYHPIQHDQPAALTPAFSGGDMDSPKLTTRTRLRSVAIGDNLTALDDKLIIMLGARYQQILQDTYNYSQVKTGAYDESKWTPALGVTYKITPEVSVYANYIESLAKGLTNTTGGVTTSIKPFVAEQKEVGAKYENDHLGVTLSLFDINKQRGIMQNGVFSDSGEYVHRGLELSSYGKLTDSLTVLGGLTWMHATQENTGSAIYDGNYEVGVPKFQANLGTNWKLPLPQDISLNAQLTYTGSTYASLDNNLKVKDWTTLDLGASYRTQFGQTPTTFNFLVNNVFDQDYWGSVGLYDNINNTSNTNNGYLVAGLPRTFMLSASFDF</sequence>